<dbReference type="Proteomes" id="UP000673383">
    <property type="component" value="Unassembled WGS sequence"/>
</dbReference>
<protein>
    <submittedName>
        <fullName evidence="2">DNA-binding transcriptional MocR family regulator</fullName>
    </submittedName>
</protein>
<dbReference type="InterPro" id="IPR051446">
    <property type="entry name" value="HTH_trans_reg/aminotransferase"/>
</dbReference>
<dbReference type="InterPro" id="IPR004839">
    <property type="entry name" value="Aminotransferase_I/II_large"/>
</dbReference>
<dbReference type="CDD" id="cd00609">
    <property type="entry name" value="AAT_like"/>
    <property type="match status" value="1"/>
</dbReference>
<evidence type="ECO:0000259" key="1">
    <source>
        <dbReference type="Pfam" id="PF00155"/>
    </source>
</evidence>
<dbReference type="GO" id="GO:0030170">
    <property type="term" value="F:pyridoxal phosphate binding"/>
    <property type="evidence" value="ECO:0007669"/>
    <property type="project" value="InterPro"/>
</dbReference>
<proteinExistence type="predicted"/>
<reference evidence="2" key="1">
    <citation type="submission" date="2021-02" db="EMBL/GenBank/DDBJ databases">
        <title>Genomic Encyclopedia of Type Strains, Phase IV (KMG-V): Genome sequencing to study the core and pangenomes of soil and plant-associated prokaryotes.</title>
        <authorList>
            <person name="Whitman W."/>
        </authorList>
    </citation>
    <scope>NUCLEOTIDE SEQUENCE</scope>
    <source>
        <strain evidence="2">USDA 406</strain>
    </source>
</reference>
<dbReference type="InterPro" id="IPR015424">
    <property type="entry name" value="PyrdxlP-dep_Trfase"/>
</dbReference>
<dbReference type="GO" id="GO:0003677">
    <property type="term" value="F:DNA binding"/>
    <property type="evidence" value="ECO:0007669"/>
    <property type="project" value="UniProtKB-KW"/>
</dbReference>
<keyword evidence="2" id="KW-0238">DNA-binding</keyword>
<dbReference type="InterPro" id="IPR015422">
    <property type="entry name" value="PyrdxlP-dep_Trfase_small"/>
</dbReference>
<sequence>MDNPSNAIEVTQTPTPFIDFGRNFPPPCSIVRNAMQESFLYLAKTNVADAIRFPRFTGTAKDRKAGADWLARRLEETPDPDQIVLANGTQSILAMLIANYVKSGGVLLTEALTYPAIKPLSELFGVMLYGVSIDGEGIEPESLGQACTKLRGKARALYCMPTLHNPTSAIMSETRRREIASIARRHDLSIFEDDIYGVLPENAPPPLSAYAPERSWYILGLSKSLASQLRVAYVAGPSLSKTQEVFWPGVRTTNWMVAPLIAEIATHWLATGLAAEILSSVRDETQIRRKIAQEVFGTPFDIDPASYHLWITLPNGLHLTSFVEALKQRGVVVGAGDSFAVGSSLGDTRFRIGLGVTADHDQLRNGLSIVRKLIQA</sequence>
<dbReference type="PANTHER" id="PTHR46577">
    <property type="entry name" value="HTH-TYPE TRANSCRIPTIONAL REGULATORY PROTEIN GABR"/>
    <property type="match status" value="1"/>
</dbReference>
<name>A0A8I1YJL4_BRAEL</name>
<dbReference type="Gene3D" id="3.40.640.10">
    <property type="entry name" value="Type I PLP-dependent aspartate aminotransferase-like (Major domain)"/>
    <property type="match status" value="1"/>
</dbReference>
<feature type="domain" description="Aminotransferase class I/classII large" evidence="1">
    <location>
        <begin position="51"/>
        <end position="358"/>
    </location>
</feature>
<accession>A0A8I1YJL4</accession>
<dbReference type="SUPFAM" id="SSF53383">
    <property type="entry name" value="PLP-dependent transferases"/>
    <property type="match status" value="1"/>
</dbReference>
<evidence type="ECO:0000313" key="3">
    <source>
        <dbReference type="Proteomes" id="UP000673383"/>
    </source>
</evidence>
<gene>
    <name evidence="2" type="ORF">JOH49_009542</name>
</gene>
<comment type="caution">
    <text evidence="2">The sequence shown here is derived from an EMBL/GenBank/DDBJ whole genome shotgun (WGS) entry which is preliminary data.</text>
</comment>
<dbReference type="AlphaFoldDB" id="A0A8I1YJL4"/>
<dbReference type="Gene3D" id="3.90.1150.10">
    <property type="entry name" value="Aspartate Aminotransferase, domain 1"/>
    <property type="match status" value="1"/>
</dbReference>
<organism evidence="2 3">
    <name type="scientific">Bradyrhizobium elkanii</name>
    <dbReference type="NCBI Taxonomy" id="29448"/>
    <lineage>
        <taxon>Bacteria</taxon>
        <taxon>Pseudomonadati</taxon>
        <taxon>Pseudomonadota</taxon>
        <taxon>Alphaproteobacteria</taxon>
        <taxon>Hyphomicrobiales</taxon>
        <taxon>Nitrobacteraceae</taxon>
        <taxon>Bradyrhizobium</taxon>
    </lineage>
</organism>
<evidence type="ECO:0000313" key="2">
    <source>
        <dbReference type="EMBL" id="MBP1299789.1"/>
    </source>
</evidence>
<dbReference type="EMBL" id="JAFICZ010000001">
    <property type="protein sequence ID" value="MBP1299789.1"/>
    <property type="molecule type" value="Genomic_DNA"/>
</dbReference>
<dbReference type="Pfam" id="PF00155">
    <property type="entry name" value="Aminotran_1_2"/>
    <property type="match status" value="1"/>
</dbReference>
<dbReference type="RefSeq" id="WP_209945942.1">
    <property type="nucleotide sequence ID" value="NZ_JAFICZ010000001.1"/>
</dbReference>
<dbReference type="PANTHER" id="PTHR46577:SF1">
    <property type="entry name" value="HTH-TYPE TRANSCRIPTIONAL REGULATORY PROTEIN GABR"/>
    <property type="match status" value="1"/>
</dbReference>
<dbReference type="InterPro" id="IPR015421">
    <property type="entry name" value="PyrdxlP-dep_Trfase_major"/>
</dbReference>